<keyword evidence="1" id="KW-1133">Transmembrane helix</keyword>
<dbReference type="EMBL" id="CP113524">
    <property type="protein sequence ID" value="WAJ22328.1"/>
    <property type="molecule type" value="Genomic_DNA"/>
</dbReference>
<feature type="transmembrane region" description="Helical" evidence="1">
    <location>
        <begin position="81"/>
        <end position="100"/>
    </location>
</feature>
<evidence type="ECO:0000256" key="1">
    <source>
        <dbReference type="SAM" id="Phobius"/>
    </source>
</evidence>
<keyword evidence="3" id="KW-1185">Reference proteome</keyword>
<name>A0ABY7A7P2_9FIRM</name>
<dbReference type="Proteomes" id="UP001163115">
    <property type="component" value="Chromosome"/>
</dbReference>
<dbReference type="InterPro" id="IPR002798">
    <property type="entry name" value="SpoIIM-like"/>
</dbReference>
<keyword evidence="1" id="KW-0812">Transmembrane</keyword>
<dbReference type="Pfam" id="PF01944">
    <property type="entry name" value="SpoIIM"/>
    <property type="match status" value="1"/>
</dbReference>
<protein>
    <submittedName>
        <fullName evidence="2">Stage II sporulation protein M</fullName>
    </submittedName>
</protein>
<accession>A0ABY7A7P2</accession>
<feature type="transmembrane region" description="Helical" evidence="1">
    <location>
        <begin position="12"/>
        <end position="30"/>
    </location>
</feature>
<feature type="transmembrane region" description="Helical" evidence="1">
    <location>
        <begin position="166"/>
        <end position="187"/>
    </location>
</feature>
<dbReference type="RefSeq" id="WP_268114234.1">
    <property type="nucleotide sequence ID" value="NZ_CP113524.1"/>
</dbReference>
<evidence type="ECO:0000313" key="3">
    <source>
        <dbReference type="Proteomes" id="UP001163115"/>
    </source>
</evidence>
<feature type="transmembrane region" description="Helical" evidence="1">
    <location>
        <begin position="112"/>
        <end position="138"/>
    </location>
</feature>
<organism evidence="2 3">
    <name type="scientific">Lacrimispora xylanolytica</name>
    <dbReference type="NCBI Taxonomy" id="29375"/>
    <lineage>
        <taxon>Bacteria</taxon>
        <taxon>Bacillati</taxon>
        <taxon>Bacillota</taxon>
        <taxon>Clostridia</taxon>
        <taxon>Lachnospirales</taxon>
        <taxon>Lachnospiraceae</taxon>
        <taxon>Lacrimispora</taxon>
    </lineage>
</organism>
<gene>
    <name evidence="2" type="ORF">OW255_12150</name>
</gene>
<evidence type="ECO:0000313" key="2">
    <source>
        <dbReference type="EMBL" id="WAJ22328.1"/>
    </source>
</evidence>
<keyword evidence="1" id="KW-0472">Membrane</keyword>
<reference evidence="2" key="1">
    <citation type="submission" date="2022-11" db="EMBL/GenBank/DDBJ databases">
        <title>Lacrimispora xylanolytica sy1, complete genome.</title>
        <authorList>
            <person name="Choi S."/>
        </authorList>
    </citation>
    <scope>NUCLEOTIDE SEQUENCE</scope>
    <source>
        <strain evidence="2">Sy1</strain>
    </source>
</reference>
<proteinExistence type="predicted"/>
<sequence length="192" mass="21900">MLKDYNTLIRRFALVTIGIILISFGISLFMKPDILEFINWADSKTSETNKTQMGKFFQYVVNNGIKVPFQMLILSLIPIPFVYYLPVALTAIATGVVLYLPFTPQLQDKMSFFKVFLGVFPHATIELFSFFIVLAVLFEFNKAIRSHLFKKSNSKFGVVYAFKKIVTVYCFVAFPLLVVAAFIEAFITPMIT</sequence>